<proteinExistence type="predicted"/>
<dbReference type="KEGG" id="acel:acsn021_31570"/>
<protein>
    <submittedName>
        <fullName evidence="2">Uncharacterized protein</fullName>
    </submittedName>
</protein>
<keyword evidence="3" id="KW-1185">Reference proteome</keyword>
<dbReference type="EMBL" id="AP023367">
    <property type="protein sequence ID" value="BCJ95588.1"/>
    <property type="molecule type" value="Genomic_DNA"/>
</dbReference>
<dbReference type="RefSeq" id="WP_184093376.1">
    <property type="nucleotide sequence ID" value="NZ_AP023367.1"/>
</dbReference>
<evidence type="ECO:0000256" key="1">
    <source>
        <dbReference type="SAM" id="MobiDB-lite"/>
    </source>
</evidence>
<evidence type="ECO:0000313" key="2">
    <source>
        <dbReference type="EMBL" id="BCJ95588.1"/>
    </source>
</evidence>
<sequence>MPNFYNVNRGNEQLRQKAAMSDYNKTSSGEVEKSRVEKSSEDLIIDDNSVYEIDPECYERARQSRMNHRQDWNKK</sequence>
<feature type="compositionally biased region" description="Polar residues" evidence="1">
    <location>
        <begin position="1"/>
        <end position="13"/>
    </location>
</feature>
<dbReference type="Proteomes" id="UP000515561">
    <property type="component" value="Chromosome"/>
</dbReference>
<name>A0A6S6R9E2_9FIRM</name>
<evidence type="ECO:0000313" key="3">
    <source>
        <dbReference type="Proteomes" id="UP000515561"/>
    </source>
</evidence>
<dbReference type="AlphaFoldDB" id="A0A6S6R9E2"/>
<feature type="region of interest" description="Disordered" evidence="1">
    <location>
        <begin position="1"/>
        <end position="40"/>
    </location>
</feature>
<feature type="compositionally biased region" description="Basic and acidic residues" evidence="1">
    <location>
        <begin position="30"/>
        <end position="40"/>
    </location>
</feature>
<organism evidence="2 3">
    <name type="scientific">Anaerocolumna cellulosilytica</name>
    <dbReference type="NCBI Taxonomy" id="433286"/>
    <lineage>
        <taxon>Bacteria</taxon>
        <taxon>Bacillati</taxon>
        <taxon>Bacillota</taxon>
        <taxon>Clostridia</taxon>
        <taxon>Lachnospirales</taxon>
        <taxon>Lachnospiraceae</taxon>
        <taxon>Anaerocolumna</taxon>
    </lineage>
</organism>
<reference evidence="2 3" key="1">
    <citation type="journal article" date="2016" name="Int. J. Syst. Evol. Microbiol.">
        <title>Descriptions of Anaerotaenia torta gen. nov., sp. nov. and Anaerocolumna cellulosilytica gen. nov., sp. nov. isolated from a methanogenic reactor of cattle waste.</title>
        <authorList>
            <person name="Uek A."/>
            <person name="Ohtaki Y."/>
            <person name="Kaku N."/>
            <person name="Ueki K."/>
        </authorList>
    </citation>
    <scope>NUCLEOTIDE SEQUENCE [LARGE SCALE GENOMIC DNA]</scope>
    <source>
        <strain evidence="2 3">SN021</strain>
    </source>
</reference>
<gene>
    <name evidence="2" type="ORF">acsn021_31570</name>
</gene>
<accession>A0A6S6R9E2</accession>